<dbReference type="EnsemblPlants" id="KQK07099">
    <property type="protein sequence ID" value="KQK07099"/>
    <property type="gene ID" value="BRADI_2g33055v3"/>
</dbReference>
<reference evidence="1" key="2">
    <citation type="submission" date="2017-06" db="EMBL/GenBank/DDBJ databases">
        <title>WGS assembly of Brachypodium distachyon.</title>
        <authorList>
            <consortium name="The International Brachypodium Initiative"/>
            <person name="Lucas S."/>
            <person name="Harmon-Smith M."/>
            <person name="Lail K."/>
            <person name="Tice H."/>
            <person name="Grimwood J."/>
            <person name="Bruce D."/>
            <person name="Barry K."/>
            <person name="Shu S."/>
            <person name="Lindquist E."/>
            <person name="Wang M."/>
            <person name="Pitluck S."/>
            <person name="Vogel J.P."/>
            <person name="Garvin D.F."/>
            <person name="Mockler T.C."/>
            <person name="Schmutz J."/>
            <person name="Rokhsar D."/>
            <person name="Bevan M.W."/>
        </authorList>
    </citation>
    <scope>NUCLEOTIDE SEQUENCE</scope>
    <source>
        <strain evidence="1">Bd21</strain>
    </source>
</reference>
<evidence type="ECO:0000313" key="3">
    <source>
        <dbReference type="Proteomes" id="UP000008810"/>
    </source>
</evidence>
<gene>
    <name evidence="1" type="ORF">BRADI_2g33055v3</name>
</gene>
<evidence type="ECO:0000313" key="2">
    <source>
        <dbReference type="EnsemblPlants" id="KQK07096"/>
    </source>
</evidence>
<accession>A0A0Q3K8A9</accession>
<evidence type="ECO:0000313" key="1">
    <source>
        <dbReference type="EMBL" id="KQK07097.1"/>
    </source>
</evidence>
<reference evidence="1 2" key="1">
    <citation type="journal article" date="2010" name="Nature">
        <title>Genome sequencing and analysis of the model grass Brachypodium distachyon.</title>
        <authorList>
            <consortium name="International Brachypodium Initiative"/>
        </authorList>
    </citation>
    <scope>NUCLEOTIDE SEQUENCE [LARGE SCALE GENOMIC DNA]</scope>
    <source>
        <strain evidence="1 2">Bd21</strain>
    </source>
</reference>
<dbReference type="InParanoid" id="A0A0Q3K8A9"/>
<dbReference type="EnsemblPlants" id="KQK07097">
    <property type="protein sequence ID" value="KQK07097"/>
    <property type="gene ID" value="BRADI_2g33055v3"/>
</dbReference>
<protein>
    <submittedName>
        <fullName evidence="1 2">Uncharacterized protein</fullName>
    </submittedName>
</protein>
<dbReference type="Gramene" id="KQK07097">
    <property type="protein sequence ID" value="KQK07097"/>
    <property type="gene ID" value="BRADI_2g33055v3"/>
</dbReference>
<dbReference type="EnsemblPlants" id="KQK07098">
    <property type="protein sequence ID" value="KQK07098"/>
    <property type="gene ID" value="BRADI_2g33055v3"/>
</dbReference>
<dbReference type="Gramene" id="KQK07098">
    <property type="protein sequence ID" value="KQK07098"/>
    <property type="gene ID" value="BRADI_2g33055v3"/>
</dbReference>
<organism evidence="1">
    <name type="scientific">Brachypodium distachyon</name>
    <name type="common">Purple false brome</name>
    <name type="synonym">Trachynia distachya</name>
    <dbReference type="NCBI Taxonomy" id="15368"/>
    <lineage>
        <taxon>Eukaryota</taxon>
        <taxon>Viridiplantae</taxon>
        <taxon>Streptophyta</taxon>
        <taxon>Embryophyta</taxon>
        <taxon>Tracheophyta</taxon>
        <taxon>Spermatophyta</taxon>
        <taxon>Magnoliopsida</taxon>
        <taxon>Liliopsida</taxon>
        <taxon>Poales</taxon>
        <taxon>Poaceae</taxon>
        <taxon>BOP clade</taxon>
        <taxon>Pooideae</taxon>
        <taxon>Stipodae</taxon>
        <taxon>Brachypodieae</taxon>
        <taxon>Brachypodium</taxon>
    </lineage>
</organism>
<dbReference type="EMBL" id="CM000881">
    <property type="protein sequence ID" value="KQK07098.1"/>
    <property type="molecule type" value="Genomic_DNA"/>
</dbReference>
<proteinExistence type="predicted"/>
<dbReference type="EMBL" id="CM000881">
    <property type="protein sequence ID" value="KQK07097.1"/>
    <property type="molecule type" value="Genomic_DNA"/>
</dbReference>
<name>A0A0Q3K8A9_BRADI</name>
<dbReference type="EMBL" id="CM000881">
    <property type="protein sequence ID" value="KQK07099.1"/>
    <property type="molecule type" value="Genomic_DNA"/>
</dbReference>
<reference evidence="2" key="3">
    <citation type="submission" date="2018-08" db="UniProtKB">
        <authorList>
            <consortium name="EnsemblPlants"/>
        </authorList>
    </citation>
    <scope>IDENTIFICATION</scope>
    <source>
        <strain evidence="2">cv. Bd21</strain>
    </source>
</reference>
<sequence length="92" mass="10225">MGNRASIFVGWRKGDIRRCDHTHHFLVDLAPWIKVLALDSVNEPTAGHQATAGVVTRDVESNKGLVSRKVNYGVLFEDVPEAGFSRMPPLLR</sequence>
<dbReference type="Gramene" id="KQK07099">
    <property type="protein sequence ID" value="KQK07099"/>
    <property type="gene ID" value="BRADI_2g33055v3"/>
</dbReference>
<dbReference type="AlphaFoldDB" id="A0A0Q3K8A9"/>
<dbReference type="Proteomes" id="UP000008810">
    <property type="component" value="Chromosome 2"/>
</dbReference>
<dbReference type="EMBL" id="CM000881">
    <property type="protein sequence ID" value="KQK07096.1"/>
    <property type="molecule type" value="Genomic_DNA"/>
</dbReference>
<dbReference type="Gramene" id="KQK07096">
    <property type="protein sequence ID" value="KQK07096"/>
    <property type="gene ID" value="BRADI_2g33055v3"/>
</dbReference>
<keyword evidence="3" id="KW-1185">Reference proteome</keyword>
<dbReference type="EnsemblPlants" id="KQK07096">
    <property type="protein sequence ID" value="KQK07096"/>
    <property type="gene ID" value="BRADI_2g33055v3"/>
</dbReference>